<dbReference type="Pfam" id="PF06719">
    <property type="entry name" value="AraC_N"/>
    <property type="match status" value="1"/>
</dbReference>
<dbReference type="HOGENOM" id="CLU_000445_100_0_11"/>
<name>U5W7H5_9ACTN</name>
<evidence type="ECO:0000256" key="1">
    <source>
        <dbReference type="ARBA" id="ARBA00023015"/>
    </source>
</evidence>
<organism evidence="4 5">
    <name type="scientific">Actinoplanes friuliensis DSM 7358</name>
    <dbReference type="NCBI Taxonomy" id="1246995"/>
    <lineage>
        <taxon>Bacteria</taxon>
        <taxon>Bacillati</taxon>
        <taxon>Actinomycetota</taxon>
        <taxon>Actinomycetes</taxon>
        <taxon>Micromonosporales</taxon>
        <taxon>Micromonosporaceae</taxon>
        <taxon>Actinoplanes</taxon>
    </lineage>
</organism>
<dbReference type="Proteomes" id="UP000017746">
    <property type="component" value="Chromosome"/>
</dbReference>
<dbReference type="InterPro" id="IPR009594">
    <property type="entry name" value="Tscrpt_reg_HTH_AraC_N"/>
</dbReference>
<dbReference type="OrthoDB" id="34150at2"/>
<dbReference type="RefSeq" id="WP_023561475.1">
    <property type="nucleotide sequence ID" value="NC_022657.1"/>
</dbReference>
<sequence length="292" mass="31710">MIEDLARVIAAHTAGFWTDTEVPRLGLVSADERPGAIDMLYTPMICFVGSGSKRTAAGDRNWQVDSGHMFLASLEMPITATFERMPYRSAVLQLDQQVLADLLLELGAAAGRESTDPGGMTTARMSPELIGAVVRWVGLLDTPEDIPALAGRIEGEILYRLLGSPLGPVLRQFALAESHVTQVRGAARWIHQHFAEPLSVEAIAAVAHMSTATLHRHFKSATGMSPLQFQKSLRLQEARRLLVAGDATAALVGEKVGYASATQFTREYRRAYGAPPAQDALRLRTLLKLLNA</sequence>
<gene>
    <name evidence="4" type="ORF">AFR_34400</name>
</gene>
<dbReference type="AlphaFoldDB" id="U5W7H5"/>
<dbReference type="KEGG" id="afs:AFR_34400"/>
<evidence type="ECO:0000313" key="5">
    <source>
        <dbReference type="Proteomes" id="UP000017746"/>
    </source>
</evidence>
<evidence type="ECO:0000313" key="4">
    <source>
        <dbReference type="EMBL" id="AGZ45138.1"/>
    </source>
</evidence>
<evidence type="ECO:0000259" key="3">
    <source>
        <dbReference type="PROSITE" id="PS01124"/>
    </source>
</evidence>
<dbReference type="Gene3D" id="1.10.10.60">
    <property type="entry name" value="Homeodomain-like"/>
    <property type="match status" value="2"/>
</dbReference>
<keyword evidence="5" id="KW-1185">Reference proteome</keyword>
<keyword evidence="2" id="KW-0804">Transcription</keyword>
<dbReference type="STRING" id="1246995.AFR_34400"/>
<dbReference type="PANTHER" id="PTHR43436:SF1">
    <property type="entry name" value="TRANSCRIPTIONAL REGULATORY PROTEIN"/>
    <property type="match status" value="1"/>
</dbReference>
<proteinExistence type="predicted"/>
<keyword evidence="1" id="KW-0805">Transcription regulation</keyword>
<dbReference type="PATRIC" id="fig|1246995.3.peg.6960"/>
<dbReference type="InterPro" id="IPR009057">
    <property type="entry name" value="Homeodomain-like_sf"/>
</dbReference>
<dbReference type="EMBL" id="CP006272">
    <property type="protein sequence ID" value="AGZ45138.1"/>
    <property type="molecule type" value="Genomic_DNA"/>
</dbReference>
<dbReference type="SMART" id="SM00342">
    <property type="entry name" value="HTH_ARAC"/>
    <property type="match status" value="1"/>
</dbReference>
<dbReference type="SUPFAM" id="SSF46689">
    <property type="entry name" value="Homeodomain-like"/>
    <property type="match status" value="2"/>
</dbReference>
<dbReference type="GO" id="GO:0003700">
    <property type="term" value="F:DNA-binding transcription factor activity"/>
    <property type="evidence" value="ECO:0007669"/>
    <property type="project" value="InterPro"/>
</dbReference>
<dbReference type="PROSITE" id="PS01124">
    <property type="entry name" value="HTH_ARAC_FAMILY_2"/>
    <property type="match status" value="1"/>
</dbReference>
<accession>U5W7H5</accession>
<feature type="domain" description="HTH araC/xylS-type" evidence="3">
    <location>
        <begin position="184"/>
        <end position="282"/>
    </location>
</feature>
<dbReference type="PANTHER" id="PTHR43436">
    <property type="entry name" value="ARAC-FAMILY TRANSCRIPTIONAL REGULATOR"/>
    <property type="match status" value="1"/>
</dbReference>
<reference evidence="4 5" key="1">
    <citation type="journal article" date="2014" name="J. Biotechnol.">
        <title>Complete genome sequence of the actinobacterium Actinoplanes friuliensis HAG 010964, producer of the lipopeptide antibiotic friulimycin.</title>
        <authorList>
            <person name="Ruckert C."/>
            <person name="Szczepanowski R."/>
            <person name="Albersmeier A."/>
            <person name="Goesmann A."/>
            <person name="Fischer N."/>
            <person name="Steinkamper A."/>
            <person name="Puhler A."/>
            <person name="Biener R."/>
            <person name="Schwartz D."/>
            <person name="Kalinowski J."/>
        </authorList>
    </citation>
    <scope>NUCLEOTIDE SEQUENCE [LARGE SCALE GENOMIC DNA]</scope>
    <source>
        <strain evidence="4 5">DSM 7358</strain>
    </source>
</reference>
<dbReference type="Pfam" id="PF12833">
    <property type="entry name" value="HTH_18"/>
    <property type="match status" value="1"/>
</dbReference>
<dbReference type="InterPro" id="IPR018060">
    <property type="entry name" value="HTH_AraC"/>
</dbReference>
<dbReference type="GO" id="GO:0043565">
    <property type="term" value="F:sequence-specific DNA binding"/>
    <property type="evidence" value="ECO:0007669"/>
    <property type="project" value="InterPro"/>
</dbReference>
<protein>
    <submittedName>
        <fullName evidence="4">AraC family transcription regulator</fullName>
    </submittedName>
</protein>
<evidence type="ECO:0000256" key="2">
    <source>
        <dbReference type="ARBA" id="ARBA00023163"/>
    </source>
</evidence>
<dbReference type="eggNOG" id="COG2207">
    <property type="taxonomic scope" value="Bacteria"/>
</dbReference>